<dbReference type="AlphaFoldDB" id="A0A1D2A4M0"/>
<organism evidence="2">
    <name type="scientific">Auxenochlorella protothecoides</name>
    <name type="common">Green microalga</name>
    <name type="synonym">Chlorella protothecoides</name>
    <dbReference type="NCBI Taxonomy" id="3075"/>
    <lineage>
        <taxon>Eukaryota</taxon>
        <taxon>Viridiplantae</taxon>
        <taxon>Chlorophyta</taxon>
        <taxon>core chlorophytes</taxon>
        <taxon>Trebouxiophyceae</taxon>
        <taxon>Chlorellales</taxon>
        <taxon>Chlorellaceae</taxon>
        <taxon>Auxenochlorella</taxon>
    </lineage>
</organism>
<feature type="coiled-coil region" evidence="1">
    <location>
        <begin position="41"/>
        <end position="163"/>
    </location>
</feature>
<accession>A0A1D2A4M0</accession>
<protein>
    <submittedName>
        <fullName evidence="2">Uncharacterized protein</fullName>
    </submittedName>
</protein>
<keyword evidence="1" id="KW-0175">Coiled coil</keyword>
<reference evidence="2" key="1">
    <citation type="submission" date="2015-08" db="EMBL/GenBank/DDBJ databases">
        <authorList>
            <person name="Babu N.S."/>
            <person name="Beckwith C.J."/>
            <person name="Beseler K.G."/>
            <person name="Brison A."/>
            <person name="Carone J.V."/>
            <person name="Caskin T.P."/>
            <person name="Diamond M."/>
            <person name="Durham M.E."/>
            <person name="Foxe J.M."/>
            <person name="Go M."/>
            <person name="Henderson B.A."/>
            <person name="Jones I.B."/>
            <person name="McGettigan J.A."/>
            <person name="Micheletti S.J."/>
            <person name="Nasrallah M.E."/>
            <person name="Ortiz D."/>
            <person name="Piller C.R."/>
            <person name="Privatt S.R."/>
            <person name="Schneider S.L."/>
            <person name="Sharp S."/>
            <person name="Smith T.C."/>
            <person name="Stanton J.D."/>
            <person name="Ullery H.E."/>
            <person name="Wilson R.J."/>
            <person name="Serrano M.G."/>
            <person name="Buck G."/>
            <person name="Lee V."/>
            <person name="Wang Y."/>
            <person name="Carvalho R."/>
            <person name="Voegtly L."/>
            <person name="Shi R."/>
            <person name="Duckworth R."/>
            <person name="Johnson A."/>
            <person name="Loviza R."/>
            <person name="Walstead R."/>
            <person name="Shah Z."/>
            <person name="Kiflezghi M."/>
            <person name="Wade K."/>
            <person name="Ball S.L."/>
            <person name="Bradley K.W."/>
            <person name="Asai D.J."/>
            <person name="Bowman C.A."/>
            <person name="Russell D.A."/>
            <person name="Pope W.H."/>
            <person name="Jacobs-Sera D."/>
            <person name="Hendrix R.W."/>
            <person name="Hatfull G.F."/>
        </authorList>
    </citation>
    <scope>NUCLEOTIDE SEQUENCE</scope>
</reference>
<name>A0A1D2A4M0_AUXPR</name>
<evidence type="ECO:0000256" key="1">
    <source>
        <dbReference type="SAM" id="Coils"/>
    </source>
</evidence>
<sequence>LEKKAEARGSAAEAESLALRREVEESRAELASVLGTAGAVAEALRAEQEGLGRALAAARQECEALETKLRYQDEQAAQLLGARSELADLQRRYAELSDQRRALEAEVNERHASVVAQLETRLEASSAGEAEARRQAEEARRLAEEAQSQAEEHTKTVQELERRLAAMPQGKENLVGEGTDSDEAALLRKLNGRLLGEIATYKRQLGAMERQGVSPEQC</sequence>
<gene>
    <name evidence="2" type="ORF">g.62295</name>
</gene>
<proteinExistence type="predicted"/>
<feature type="non-terminal residue" evidence="2">
    <location>
        <position position="1"/>
    </location>
</feature>
<evidence type="ECO:0000313" key="2">
    <source>
        <dbReference type="EMBL" id="JAT73935.1"/>
    </source>
</evidence>
<dbReference type="EMBL" id="GDKF01004687">
    <property type="protein sequence ID" value="JAT73935.1"/>
    <property type="molecule type" value="Transcribed_RNA"/>
</dbReference>